<name>A0ACB9DJU4_ARCLA</name>
<reference evidence="2" key="1">
    <citation type="journal article" date="2022" name="Mol. Ecol. Resour.">
        <title>The genomes of chicory, endive, great burdock and yacon provide insights into Asteraceae palaeo-polyploidization history and plant inulin production.</title>
        <authorList>
            <person name="Fan W."/>
            <person name="Wang S."/>
            <person name="Wang H."/>
            <person name="Wang A."/>
            <person name="Jiang F."/>
            <person name="Liu H."/>
            <person name="Zhao H."/>
            <person name="Xu D."/>
            <person name="Zhang Y."/>
        </authorList>
    </citation>
    <scope>NUCLEOTIDE SEQUENCE [LARGE SCALE GENOMIC DNA]</scope>
    <source>
        <strain evidence="2">cv. Niubang</strain>
    </source>
</reference>
<protein>
    <submittedName>
        <fullName evidence="1">Uncharacterized protein</fullName>
    </submittedName>
</protein>
<dbReference type="Proteomes" id="UP001055879">
    <property type="component" value="Linkage Group LG03"/>
</dbReference>
<reference evidence="1 2" key="2">
    <citation type="journal article" date="2022" name="Mol. Ecol. Resour.">
        <title>The genomes of chicory, endive, great burdock and yacon provide insights into Asteraceae paleo-polyploidization history and plant inulin production.</title>
        <authorList>
            <person name="Fan W."/>
            <person name="Wang S."/>
            <person name="Wang H."/>
            <person name="Wang A."/>
            <person name="Jiang F."/>
            <person name="Liu H."/>
            <person name="Zhao H."/>
            <person name="Xu D."/>
            <person name="Zhang Y."/>
        </authorList>
    </citation>
    <scope>NUCLEOTIDE SEQUENCE [LARGE SCALE GENOMIC DNA]</scope>
    <source>
        <strain evidence="2">cv. Niubang</strain>
    </source>
</reference>
<evidence type="ECO:0000313" key="1">
    <source>
        <dbReference type="EMBL" id="KAI3746934.1"/>
    </source>
</evidence>
<keyword evidence="2" id="KW-1185">Reference proteome</keyword>
<evidence type="ECO:0000313" key="2">
    <source>
        <dbReference type="Proteomes" id="UP001055879"/>
    </source>
</evidence>
<sequence length="128" mass="14561">MKGDFSFDALFGNLVNELLSSFLEEDDDSLEGYSNISWNDALSNGRSTQGLSSPLLPEIDALLSMSRKFKAEEWLIFFIYQASNNKCRRLSHVTLSETAKHQLSLRFSNLLRRLGMSHLKHVPSRSVH</sequence>
<accession>A0ACB9DJU4</accession>
<dbReference type="EMBL" id="CM042049">
    <property type="protein sequence ID" value="KAI3746934.1"/>
    <property type="molecule type" value="Genomic_DNA"/>
</dbReference>
<comment type="caution">
    <text evidence="1">The sequence shown here is derived from an EMBL/GenBank/DDBJ whole genome shotgun (WGS) entry which is preliminary data.</text>
</comment>
<organism evidence="1 2">
    <name type="scientific">Arctium lappa</name>
    <name type="common">Greater burdock</name>
    <name type="synonym">Lappa major</name>
    <dbReference type="NCBI Taxonomy" id="4217"/>
    <lineage>
        <taxon>Eukaryota</taxon>
        <taxon>Viridiplantae</taxon>
        <taxon>Streptophyta</taxon>
        <taxon>Embryophyta</taxon>
        <taxon>Tracheophyta</taxon>
        <taxon>Spermatophyta</taxon>
        <taxon>Magnoliopsida</taxon>
        <taxon>eudicotyledons</taxon>
        <taxon>Gunneridae</taxon>
        <taxon>Pentapetalae</taxon>
        <taxon>asterids</taxon>
        <taxon>campanulids</taxon>
        <taxon>Asterales</taxon>
        <taxon>Asteraceae</taxon>
        <taxon>Carduoideae</taxon>
        <taxon>Cardueae</taxon>
        <taxon>Arctiinae</taxon>
        <taxon>Arctium</taxon>
    </lineage>
</organism>
<proteinExistence type="predicted"/>
<gene>
    <name evidence="1" type="ORF">L6452_09376</name>
</gene>